<dbReference type="Pfam" id="PF01402">
    <property type="entry name" value="RHH_1"/>
    <property type="match status" value="1"/>
</dbReference>
<dbReference type="InterPro" id="IPR010985">
    <property type="entry name" value="Ribbon_hlx_hlx"/>
</dbReference>
<feature type="region of interest" description="Disordered" evidence="1">
    <location>
        <begin position="63"/>
        <end position="83"/>
    </location>
</feature>
<evidence type="ECO:0000256" key="1">
    <source>
        <dbReference type="SAM" id="MobiDB-lite"/>
    </source>
</evidence>
<dbReference type="SUPFAM" id="SSF47598">
    <property type="entry name" value="Ribbon-helix-helix"/>
    <property type="match status" value="1"/>
</dbReference>
<dbReference type="GO" id="GO:0006355">
    <property type="term" value="P:regulation of DNA-templated transcription"/>
    <property type="evidence" value="ECO:0007669"/>
    <property type="project" value="InterPro"/>
</dbReference>
<dbReference type="Proteomes" id="UP000276829">
    <property type="component" value="Unassembled WGS sequence"/>
</dbReference>
<gene>
    <name evidence="3" type="ORF">ALQ73_200060</name>
</gene>
<dbReference type="CDD" id="cd21631">
    <property type="entry name" value="RHH_CopG_NikR-like"/>
    <property type="match status" value="1"/>
</dbReference>
<accession>A0A3M3G6I9</accession>
<dbReference type="EMBL" id="RBON01000149">
    <property type="protein sequence ID" value="RMM69119.1"/>
    <property type="molecule type" value="Genomic_DNA"/>
</dbReference>
<name>A0A3M3G6I9_PSESG</name>
<feature type="domain" description="Ribbon-helix-helix protein CopG" evidence="2">
    <location>
        <begin position="12"/>
        <end position="46"/>
    </location>
</feature>
<dbReference type="InterPro" id="IPR002145">
    <property type="entry name" value="CopG"/>
</dbReference>
<evidence type="ECO:0000259" key="2">
    <source>
        <dbReference type="Pfam" id="PF01402"/>
    </source>
</evidence>
<protein>
    <recommendedName>
        <fullName evidence="2">Ribbon-helix-helix protein CopG domain-containing protein</fullName>
    </recommendedName>
</protein>
<dbReference type="AlphaFoldDB" id="A0A3M3G6I9"/>
<reference evidence="3 4" key="1">
    <citation type="submission" date="2018-08" db="EMBL/GenBank/DDBJ databases">
        <title>Recombination of ecologically and evolutionarily significant loci maintains genetic cohesion in the Pseudomonas syringae species complex.</title>
        <authorList>
            <person name="Dillon M."/>
            <person name="Thakur S."/>
            <person name="Almeida R.N.D."/>
            <person name="Weir B.S."/>
            <person name="Guttman D.S."/>
        </authorList>
    </citation>
    <scope>NUCLEOTIDE SEQUENCE [LARGE SCALE GENOMIC DNA]</scope>
    <source>
        <strain evidence="3 4">ICMP 4324</strain>
    </source>
</reference>
<comment type="caution">
    <text evidence="3">The sequence shown here is derived from an EMBL/GenBank/DDBJ whole genome shotgun (WGS) entry which is preliminary data.</text>
</comment>
<evidence type="ECO:0000313" key="3">
    <source>
        <dbReference type="EMBL" id="RMM69119.1"/>
    </source>
</evidence>
<proteinExistence type="predicted"/>
<evidence type="ECO:0000313" key="4">
    <source>
        <dbReference type="Proteomes" id="UP000276829"/>
    </source>
</evidence>
<sequence length="83" mass="8924">MTAQAQTIMATKVDDSIKRRFDSAMRARGTTTSAVLRQAVLKYLDELEAGIEHPQFALELDSPPAAMKGLSPVAGPRNANAPK</sequence>
<organism evidence="3 4">
    <name type="scientific">Pseudomonas savastanoi pv. glycinea</name>
    <name type="common">Pseudomonas syringae pv. glycinea</name>
    <dbReference type="NCBI Taxonomy" id="318"/>
    <lineage>
        <taxon>Bacteria</taxon>
        <taxon>Pseudomonadati</taxon>
        <taxon>Pseudomonadota</taxon>
        <taxon>Gammaproteobacteria</taxon>
        <taxon>Pseudomonadales</taxon>
        <taxon>Pseudomonadaceae</taxon>
        <taxon>Pseudomonas</taxon>
    </lineage>
</organism>